<keyword evidence="2" id="KW-0645">Protease</keyword>
<dbReference type="Gene3D" id="2.40.10.10">
    <property type="entry name" value="Trypsin-like serine proteases"/>
    <property type="match status" value="2"/>
</dbReference>
<organism evidence="2 3">
    <name type="scientific">Rhodococcus zopfii</name>
    <dbReference type="NCBI Taxonomy" id="43772"/>
    <lineage>
        <taxon>Bacteria</taxon>
        <taxon>Bacillati</taxon>
        <taxon>Actinomycetota</taxon>
        <taxon>Actinomycetes</taxon>
        <taxon>Mycobacteriales</taxon>
        <taxon>Nocardiaceae</taxon>
        <taxon>Rhodococcus</taxon>
    </lineage>
</organism>
<evidence type="ECO:0000256" key="1">
    <source>
        <dbReference type="SAM" id="SignalP"/>
    </source>
</evidence>
<comment type="caution">
    <text evidence="2">The sequence shown here is derived from an EMBL/GenBank/DDBJ whole genome shotgun (WGS) entry which is preliminary data.</text>
</comment>
<reference evidence="2 3" key="1">
    <citation type="submission" date="2019-10" db="EMBL/GenBank/DDBJ databases">
        <title>Draft Genome Assembly of Rhodococcus zopfii DSM44189.</title>
        <authorList>
            <person name="Sutton J.M."/>
            <person name="Akob D.M."/>
            <person name="Bushman T.J."/>
        </authorList>
    </citation>
    <scope>NUCLEOTIDE SEQUENCE [LARGE SCALE GENOMIC DNA]</scope>
    <source>
        <strain evidence="2 3">DSM 44189</strain>
    </source>
</reference>
<dbReference type="Proteomes" id="UP001275440">
    <property type="component" value="Unassembled WGS sequence"/>
</dbReference>
<dbReference type="RefSeq" id="WP_072815054.1">
    <property type="nucleotide sequence ID" value="NZ_JAWKJJ010000001.1"/>
</dbReference>
<gene>
    <name evidence="2" type="ORF">F8M49_27840</name>
</gene>
<keyword evidence="3" id="KW-1185">Reference proteome</keyword>
<feature type="signal peptide" evidence="1">
    <location>
        <begin position="1"/>
        <end position="25"/>
    </location>
</feature>
<dbReference type="InterPro" id="IPR009003">
    <property type="entry name" value="Peptidase_S1_PA"/>
</dbReference>
<evidence type="ECO:0000313" key="2">
    <source>
        <dbReference type="EMBL" id="MDV2478268.1"/>
    </source>
</evidence>
<sequence>MFKKWAMAFAATIALAGGGAGVATAVPGGVPLGGGSGITIGDGTTDIFDCTLTTIGYDAAGRLVGFTAAHCGGPGATVKAEANVGAGVLGRIVAGDEALDYAVIQFDPGRVDAVNRVGNVTITGVGAPPQFPNLACKEGRTTGNTCGVVWGDVFGSQETWTQVCVVEGDSGAPLVIGTTLVAMVNAYLAAPCIGPEVGTNFTTIMADVNAGGGVGSGFRPI</sequence>
<feature type="chain" id="PRO_5046196592" evidence="1">
    <location>
        <begin position="26"/>
        <end position="221"/>
    </location>
</feature>
<dbReference type="InterPro" id="IPR043504">
    <property type="entry name" value="Peptidase_S1_PA_chymotrypsin"/>
</dbReference>
<proteinExistence type="predicted"/>
<dbReference type="SUPFAM" id="SSF50494">
    <property type="entry name" value="Trypsin-like serine proteases"/>
    <property type="match status" value="1"/>
</dbReference>
<evidence type="ECO:0000313" key="3">
    <source>
        <dbReference type="Proteomes" id="UP001275440"/>
    </source>
</evidence>
<dbReference type="EMBL" id="WBMO01000005">
    <property type="protein sequence ID" value="MDV2478268.1"/>
    <property type="molecule type" value="Genomic_DNA"/>
</dbReference>
<protein>
    <submittedName>
        <fullName evidence="2">Serine protease</fullName>
    </submittedName>
</protein>
<dbReference type="GO" id="GO:0008233">
    <property type="term" value="F:peptidase activity"/>
    <property type="evidence" value="ECO:0007669"/>
    <property type="project" value="UniProtKB-KW"/>
</dbReference>
<keyword evidence="2" id="KW-0378">Hydrolase</keyword>
<name>A0ABU3WY34_9NOCA</name>
<keyword evidence="1" id="KW-0732">Signal</keyword>
<accession>A0ABU3WY34</accession>
<dbReference type="GO" id="GO:0006508">
    <property type="term" value="P:proteolysis"/>
    <property type="evidence" value="ECO:0007669"/>
    <property type="project" value="UniProtKB-KW"/>
</dbReference>